<protein>
    <submittedName>
        <fullName evidence="2">Uncharacterized protein</fullName>
    </submittedName>
</protein>
<evidence type="ECO:0000256" key="1">
    <source>
        <dbReference type="SAM" id="Phobius"/>
    </source>
</evidence>
<dbReference type="OrthoDB" id="2609634at2"/>
<feature type="transmembrane region" description="Helical" evidence="1">
    <location>
        <begin position="6"/>
        <end position="21"/>
    </location>
</feature>
<dbReference type="RefSeq" id="WP_110609403.1">
    <property type="nucleotide sequence ID" value="NZ_PDOD01000002.1"/>
</dbReference>
<evidence type="ECO:0000313" key="3">
    <source>
        <dbReference type="Proteomes" id="UP000248214"/>
    </source>
</evidence>
<keyword evidence="1" id="KW-0472">Membrane</keyword>
<organism evidence="2 3">
    <name type="scientific">Salipaludibacillus keqinensis</name>
    <dbReference type="NCBI Taxonomy" id="2045207"/>
    <lineage>
        <taxon>Bacteria</taxon>
        <taxon>Bacillati</taxon>
        <taxon>Bacillota</taxon>
        <taxon>Bacilli</taxon>
        <taxon>Bacillales</taxon>
        <taxon>Bacillaceae</taxon>
    </lineage>
</organism>
<keyword evidence="1" id="KW-1133">Transmembrane helix</keyword>
<accession>A0A323TE29</accession>
<evidence type="ECO:0000313" key="2">
    <source>
        <dbReference type="EMBL" id="PYZ93371.1"/>
    </source>
</evidence>
<feature type="transmembrane region" description="Helical" evidence="1">
    <location>
        <begin position="91"/>
        <end position="109"/>
    </location>
</feature>
<feature type="transmembrane region" description="Helical" evidence="1">
    <location>
        <begin position="28"/>
        <end position="45"/>
    </location>
</feature>
<comment type="caution">
    <text evidence="2">The sequence shown here is derived from an EMBL/GenBank/DDBJ whole genome shotgun (WGS) entry which is preliminary data.</text>
</comment>
<feature type="transmembrane region" description="Helical" evidence="1">
    <location>
        <begin position="129"/>
        <end position="151"/>
    </location>
</feature>
<keyword evidence="1" id="KW-0812">Transmembrane</keyword>
<reference evidence="2 3" key="1">
    <citation type="submission" date="2017-10" db="EMBL/GenBank/DDBJ databases">
        <title>Bacillus sp. nov., a halophilic bacterium isolated from a Keqin Lake.</title>
        <authorList>
            <person name="Wang H."/>
        </authorList>
    </citation>
    <scope>NUCLEOTIDE SEQUENCE [LARGE SCALE GENOMIC DNA]</scope>
    <source>
        <strain evidence="2 3">KQ-12</strain>
    </source>
</reference>
<dbReference type="EMBL" id="PDOD01000002">
    <property type="protein sequence ID" value="PYZ93371.1"/>
    <property type="molecule type" value="Genomic_DNA"/>
</dbReference>
<name>A0A323TE29_9BACI</name>
<sequence length="159" mass="17989">MYYAFFILSLIVVIFIVFAIGGDGMRKIMVAVYTSILAVLILNIVEPVPSEDGGWVIGILAYSIHVVPIVFIYGIISSVISDRISFKVKKYSNVISLALHILFGMAFILPYGVIIESIPFTQLTFSEIFFNYATLLFSIFAFIFFSIDYILKQKFKLRV</sequence>
<gene>
    <name evidence="2" type="ORF">CR194_09285</name>
</gene>
<feature type="transmembrane region" description="Helical" evidence="1">
    <location>
        <begin position="57"/>
        <end position="79"/>
    </location>
</feature>
<dbReference type="Proteomes" id="UP000248214">
    <property type="component" value="Unassembled WGS sequence"/>
</dbReference>
<dbReference type="AlphaFoldDB" id="A0A323TE29"/>
<keyword evidence="3" id="KW-1185">Reference proteome</keyword>
<proteinExistence type="predicted"/>